<feature type="region of interest" description="Disordered" evidence="4">
    <location>
        <begin position="1"/>
        <end position="29"/>
    </location>
</feature>
<dbReference type="SUPFAM" id="SSF48179">
    <property type="entry name" value="6-phosphogluconate dehydrogenase C-terminal domain-like"/>
    <property type="match status" value="1"/>
</dbReference>
<evidence type="ECO:0000256" key="4">
    <source>
        <dbReference type="SAM" id="MobiDB-lite"/>
    </source>
</evidence>
<reference evidence="8" key="1">
    <citation type="journal article" date="2019" name="Int. J. Syst. Evol. Microbiol.">
        <title>The Global Catalogue of Microorganisms (GCM) 10K type strain sequencing project: providing services to taxonomists for standard genome sequencing and annotation.</title>
        <authorList>
            <consortium name="The Broad Institute Genomics Platform"/>
            <consortium name="The Broad Institute Genome Sequencing Center for Infectious Disease"/>
            <person name="Wu L."/>
            <person name="Ma J."/>
        </authorList>
    </citation>
    <scope>NUCLEOTIDE SEQUENCE [LARGE SCALE GENOMIC DNA]</scope>
    <source>
        <strain evidence="8">CGMCC 4.5581</strain>
    </source>
</reference>
<evidence type="ECO:0000256" key="1">
    <source>
        <dbReference type="ARBA" id="ARBA00009080"/>
    </source>
</evidence>
<evidence type="ECO:0000256" key="3">
    <source>
        <dbReference type="ARBA" id="ARBA00023027"/>
    </source>
</evidence>
<comment type="caution">
    <text evidence="7">The sequence shown here is derived from an EMBL/GenBank/DDBJ whole genome shotgun (WGS) entry which is preliminary data.</text>
</comment>
<dbReference type="InterPro" id="IPR015815">
    <property type="entry name" value="HIBADH-related"/>
</dbReference>
<dbReference type="InterPro" id="IPR013328">
    <property type="entry name" value="6PGD_dom2"/>
</dbReference>
<dbReference type="Proteomes" id="UP000648663">
    <property type="component" value="Unassembled WGS sequence"/>
</dbReference>
<dbReference type="InterPro" id="IPR008927">
    <property type="entry name" value="6-PGluconate_DH-like_C_sf"/>
</dbReference>
<comment type="similarity">
    <text evidence="1">Belongs to the HIBADH-related family.</text>
</comment>
<dbReference type="PIRSF" id="PIRSF000103">
    <property type="entry name" value="HIBADH"/>
    <property type="match status" value="1"/>
</dbReference>
<gene>
    <name evidence="7" type="ORF">GCM10011589_05790</name>
</gene>
<keyword evidence="2" id="KW-0560">Oxidoreductase</keyword>
<dbReference type="InterPro" id="IPR006115">
    <property type="entry name" value="6PGDH_NADP-bd"/>
</dbReference>
<keyword evidence="3" id="KW-0520">NAD</keyword>
<evidence type="ECO:0000259" key="5">
    <source>
        <dbReference type="Pfam" id="PF03446"/>
    </source>
</evidence>
<organism evidence="7 8">
    <name type="scientific">Modestobacter marinus</name>
    <dbReference type="NCBI Taxonomy" id="477641"/>
    <lineage>
        <taxon>Bacteria</taxon>
        <taxon>Bacillati</taxon>
        <taxon>Actinomycetota</taxon>
        <taxon>Actinomycetes</taxon>
        <taxon>Geodermatophilales</taxon>
        <taxon>Geodermatophilaceae</taxon>
        <taxon>Modestobacter</taxon>
    </lineage>
</organism>
<dbReference type="Gene3D" id="3.40.50.720">
    <property type="entry name" value="NAD(P)-binding Rossmann-like Domain"/>
    <property type="match status" value="1"/>
</dbReference>
<evidence type="ECO:0000256" key="2">
    <source>
        <dbReference type="ARBA" id="ARBA00023002"/>
    </source>
</evidence>
<name>A0ABQ2FTD9_9ACTN</name>
<dbReference type="InterPro" id="IPR036291">
    <property type="entry name" value="NAD(P)-bd_dom_sf"/>
</dbReference>
<keyword evidence="8" id="KW-1185">Reference proteome</keyword>
<protein>
    <submittedName>
        <fullName evidence="7">3-hydroxyisobutyrate dehydrogenase</fullName>
    </submittedName>
</protein>
<feature type="compositionally biased region" description="Polar residues" evidence="4">
    <location>
        <begin position="12"/>
        <end position="22"/>
    </location>
</feature>
<dbReference type="PANTHER" id="PTHR22981">
    <property type="entry name" value="3-HYDROXYISOBUTYRATE DEHYDROGENASE-RELATED"/>
    <property type="match status" value="1"/>
</dbReference>
<evidence type="ECO:0000313" key="8">
    <source>
        <dbReference type="Proteomes" id="UP000648663"/>
    </source>
</evidence>
<dbReference type="Gene3D" id="1.10.1040.10">
    <property type="entry name" value="N-(1-d-carboxylethyl)-l-norvaline Dehydrogenase, domain 2"/>
    <property type="match status" value="1"/>
</dbReference>
<feature type="domain" description="3-hydroxyisobutyrate dehydrogenase-like NAD-binding" evidence="6">
    <location>
        <begin position="191"/>
        <end position="285"/>
    </location>
</feature>
<dbReference type="PANTHER" id="PTHR22981:SF80">
    <property type="entry name" value="BLR4309 PROTEIN"/>
    <property type="match status" value="1"/>
</dbReference>
<dbReference type="EMBL" id="BMMI01000001">
    <property type="protein sequence ID" value="GGL52497.1"/>
    <property type="molecule type" value="Genomic_DNA"/>
</dbReference>
<evidence type="ECO:0000313" key="7">
    <source>
        <dbReference type="EMBL" id="GGL52497.1"/>
    </source>
</evidence>
<proteinExistence type="inferred from homology"/>
<dbReference type="Pfam" id="PF03446">
    <property type="entry name" value="NAD_binding_2"/>
    <property type="match status" value="1"/>
</dbReference>
<accession>A0ABQ2FTD9</accession>
<evidence type="ECO:0000259" key="6">
    <source>
        <dbReference type="Pfam" id="PF14833"/>
    </source>
</evidence>
<feature type="domain" description="6-phosphogluconate dehydrogenase NADP-binding" evidence="5">
    <location>
        <begin position="31"/>
        <end position="186"/>
    </location>
</feature>
<dbReference type="Pfam" id="PF14833">
    <property type="entry name" value="NAD_binding_11"/>
    <property type="match status" value="1"/>
</dbReference>
<sequence>MRHTTPDALEASVTQSTRPTRSSRGDLPPGVGVVGLGAMGGPIARHLAGARVPTVVVDLDPAAVAAAVAVGATAVHEAAAVAEAAGTVIVVVATDDQLREVLTGRRGVYSAARPGSVVLLSSSALPETCRELAAAAPPGVSVLDAALTGGVRAAEAGELTLLVGGDAEALDAVRPVLTPWTSAVHLLGDVGAGQVGKTVNNLVHWAQISALGQALELGRRLGGDVPRLRAALQDSPTDSRTLREMHEMRFTWFEKDIANAERMAAGTGVELTMTQTALAFMRTFDIAAARRLLDGDDPGLYSRV</sequence>
<dbReference type="InterPro" id="IPR029154">
    <property type="entry name" value="HIBADH-like_NADP-bd"/>
</dbReference>
<dbReference type="SUPFAM" id="SSF51735">
    <property type="entry name" value="NAD(P)-binding Rossmann-fold domains"/>
    <property type="match status" value="1"/>
</dbReference>